<dbReference type="Gene3D" id="3.40.50.1000">
    <property type="entry name" value="HAD superfamily/HAD-like"/>
    <property type="match status" value="1"/>
</dbReference>
<comment type="cofactor">
    <cofactor evidence="1">
        <name>Mg(2+)</name>
        <dbReference type="ChEBI" id="CHEBI:18420"/>
    </cofactor>
</comment>
<dbReference type="Pfam" id="PF00702">
    <property type="entry name" value="Hydrolase"/>
    <property type="match status" value="1"/>
</dbReference>
<dbReference type="InterPro" id="IPR023198">
    <property type="entry name" value="PGP-like_dom2"/>
</dbReference>
<keyword evidence="3" id="KW-0460">Magnesium</keyword>
<dbReference type="SFLD" id="SFLDG01129">
    <property type="entry name" value="C1.5:_HAD__Beta-PGM__Phosphata"/>
    <property type="match status" value="1"/>
</dbReference>
<keyword evidence="4" id="KW-0119">Carbohydrate metabolism</keyword>
<dbReference type="NCBIfam" id="TIGR01509">
    <property type="entry name" value="HAD-SF-IA-v3"/>
    <property type="match status" value="1"/>
</dbReference>
<dbReference type="SFLD" id="SFLDG01135">
    <property type="entry name" value="C1.5.6:_HAD__Beta-PGM__Phospha"/>
    <property type="match status" value="1"/>
</dbReference>
<dbReference type="Proteomes" id="UP001515500">
    <property type="component" value="Chromosome 7"/>
</dbReference>
<dbReference type="PANTHER" id="PTHR46193">
    <property type="entry name" value="6-PHOSPHOGLUCONATE PHOSPHATASE"/>
    <property type="match status" value="1"/>
</dbReference>
<gene>
    <name evidence="6" type="primary">LOC120264542</name>
</gene>
<dbReference type="InterPro" id="IPR036412">
    <property type="entry name" value="HAD-like_sf"/>
</dbReference>
<name>A0AB40BLK0_DIOCR</name>
<evidence type="ECO:0000256" key="1">
    <source>
        <dbReference type="ARBA" id="ARBA00001946"/>
    </source>
</evidence>
<evidence type="ECO:0000256" key="4">
    <source>
        <dbReference type="ARBA" id="ARBA00023277"/>
    </source>
</evidence>
<dbReference type="PANTHER" id="PTHR46193:SF18">
    <property type="entry name" value="HEXITOL PHOSPHATASE B"/>
    <property type="match status" value="1"/>
</dbReference>
<dbReference type="CDD" id="cd07505">
    <property type="entry name" value="HAD_BPGM-like"/>
    <property type="match status" value="1"/>
</dbReference>
<proteinExistence type="predicted"/>
<keyword evidence="2" id="KW-0479">Metal-binding</keyword>
<dbReference type="PRINTS" id="PR00413">
    <property type="entry name" value="HADHALOGNASE"/>
</dbReference>
<dbReference type="AlphaFoldDB" id="A0AB40BLK0"/>
<dbReference type="InterPro" id="IPR051600">
    <property type="entry name" value="Beta-PGM-like"/>
</dbReference>
<dbReference type="RefSeq" id="XP_039128295.1">
    <property type="nucleotide sequence ID" value="XM_039272361.1"/>
</dbReference>
<evidence type="ECO:0000313" key="6">
    <source>
        <dbReference type="RefSeq" id="XP_039128295.1"/>
    </source>
</evidence>
<dbReference type="GO" id="GO:0046872">
    <property type="term" value="F:metal ion binding"/>
    <property type="evidence" value="ECO:0007669"/>
    <property type="project" value="UniProtKB-KW"/>
</dbReference>
<reference evidence="6" key="1">
    <citation type="submission" date="2025-08" db="UniProtKB">
        <authorList>
            <consortium name="RefSeq"/>
        </authorList>
    </citation>
    <scope>IDENTIFICATION</scope>
</reference>
<dbReference type="InterPro" id="IPR006439">
    <property type="entry name" value="HAD-SF_hydro_IA"/>
</dbReference>
<evidence type="ECO:0000256" key="3">
    <source>
        <dbReference type="ARBA" id="ARBA00022842"/>
    </source>
</evidence>
<evidence type="ECO:0000313" key="5">
    <source>
        <dbReference type="Proteomes" id="UP001515500"/>
    </source>
</evidence>
<evidence type="ECO:0000256" key="2">
    <source>
        <dbReference type="ARBA" id="ARBA00022723"/>
    </source>
</evidence>
<organism evidence="5 6">
    <name type="scientific">Dioscorea cayennensis subsp. rotundata</name>
    <name type="common">White Guinea yam</name>
    <name type="synonym">Dioscorea rotundata</name>
    <dbReference type="NCBI Taxonomy" id="55577"/>
    <lineage>
        <taxon>Eukaryota</taxon>
        <taxon>Viridiplantae</taxon>
        <taxon>Streptophyta</taxon>
        <taxon>Embryophyta</taxon>
        <taxon>Tracheophyta</taxon>
        <taxon>Spermatophyta</taxon>
        <taxon>Magnoliopsida</taxon>
        <taxon>Liliopsida</taxon>
        <taxon>Dioscoreales</taxon>
        <taxon>Dioscoreaceae</taxon>
        <taxon>Dioscorea</taxon>
    </lineage>
</organism>
<accession>A0AB40BLK0</accession>
<keyword evidence="5" id="KW-1185">Reference proteome</keyword>
<dbReference type="InterPro" id="IPR023214">
    <property type="entry name" value="HAD_sf"/>
</dbReference>
<dbReference type="GeneID" id="120264542"/>
<dbReference type="GO" id="GO:0003824">
    <property type="term" value="F:catalytic activity"/>
    <property type="evidence" value="ECO:0007669"/>
    <property type="project" value="UniProtKB-ARBA"/>
</dbReference>
<dbReference type="SFLD" id="SFLDS00003">
    <property type="entry name" value="Haloacid_Dehalogenase"/>
    <property type="match status" value="1"/>
</dbReference>
<sequence length="319" mass="34316">MAFVSTALNFTAHPRLLKYQIYPSASSKVLLLSSAPAFLIADRRRRWIVAEASPTRDEEVVVVEKKGVGEWGKVSAVLFDMDGVLCNSEGAAGMAAVDVFAEIGVEVEAEDFMPFVGTGDANFLGSVARLKGVEEFDTATAKKRFYEIYINKYAKPNSGIGFPGALELVMECKRRGLKVAVASSADRVKVNANLAAAGFDPSIFDAIVPADGLKRLKPAPDIFLKASKDLNAPAHECIVIEDAFAGVQAAKAAGMRCIAVMTSLSEDKVKQANPSLIRKEIGDISIQDILNDEEIKEEKPSKYLCNGVRSGVSKLPNGR</sequence>
<dbReference type="Gene3D" id="1.10.150.240">
    <property type="entry name" value="Putative phosphatase, domain 2"/>
    <property type="match status" value="1"/>
</dbReference>
<dbReference type="SUPFAM" id="SSF56784">
    <property type="entry name" value="HAD-like"/>
    <property type="match status" value="1"/>
</dbReference>
<protein>
    <submittedName>
        <fullName evidence="6">Protein SUPPRESSOR OF QUENCHING 1, chloroplastic-like</fullName>
    </submittedName>
</protein>